<accession>A0A4Y2SFG6</accession>
<sequence length="109" mass="12404">MFQTRYLYFFSPPPELPYHTNSTRSNGRRWFPRWEVAPLYVFTSGRVSQQKGQREEDMWSAQLLMHGGGCSHDTLPSVRVLKALTETIRGASHGGMVFICSSDFAAALF</sequence>
<proteinExistence type="predicted"/>
<evidence type="ECO:0000313" key="1">
    <source>
        <dbReference type="EMBL" id="GBN87002.1"/>
    </source>
</evidence>
<dbReference type="Proteomes" id="UP000499080">
    <property type="component" value="Unassembled WGS sequence"/>
</dbReference>
<gene>
    <name evidence="1" type="ORF">AVEN_145050_1</name>
</gene>
<name>A0A4Y2SFG6_ARAVE</name>
<organism evidence="1 2">
    <name type="scientific">Araneus ventricosus</name>
    <name type="common">Orbweaver spider</name>
    <name type="synonym">Epeira ventricosa</name>
    <dbReference type="NCBI Taxonomy" id="182803"/>
    <lineage>
        <taxon>Eukaryota</taxon>
        <taxon>Metazoa</taxon>
        <taxon>Ecdysozoa</taxon>
        <taxon>Arthropoda</taxon>
        <taxon>Chelicerata</taxon>
        <taxon>Arachnida</taxon>
        <taxon>Araneae</taxon>
        <taxon>Araneomorphae</taxon>
        <taxon>Entelegynae</taxon>
        <taxon>Araneoidea</taxon>
        <taxon>Araneidae</taxon>
        <taxon>Araneus</taxon>
    </lineage>
</organism>
<keyword evidence="2" id="KW-1185">Reference proteome</keyword>
<comment type="caution">
    <text evidence="1">The sequence shown here is derived from an EMBL/GenBank/DDBJ whole genome shotgun (WGS) entry which is preliminary data.</text>
</comment>
<dbReference type="EMBL" id="BGPR01021572">
    <property type="protein sequence ID" value="GBN87002.1"/>
    <property type="molecule type" value="Genomic_DNA"/>
</dbReference>
<reference evidence="1 2" key="1">
    <citation type="journal article" date="2019" name="Sci. Rep.">
        <title>Orb-weaving spider Araneus ventricosus genome elucidates the spidroin gene catalogue.</title>
        <authorList>
            <person name="Kono N."/>
            <person name="Nakamura H."/>
            <person name="Ohtoshi R."/>
            <person name="Moran D.A.P."/>
            <person name="Shinohara A."/>
            <person name="Yoshida Y."/>
            <person name="Fujiwara M."/>
            <person name="Mori M."/>
            <person name="Tomita M."/>
            <person name="Arakawa K."/>
        </authorList>
    </citation>
    <scope>NUCLEOTIDE SEQUENCE [LARGE SCALE GENOMIC DNA]</scope>
</reference>
<dbReference type="AlphaFoldDB" id="A0A4Y2SFG6"/>
<evidence type="ECO:0000313" key="2">
    <source>
        <dbReference type="Proteomes" id="UP000499080"/>
    </source>
</evidence>
<protein>
    <submittedName>
        <fullName evidence="1">Uncharacterized protein</fullName>
    </submittedName>
</protein>